<dbReference type="RefSeq" id="WP_154768673.1">
    <property type="nucleotide sequence ID" value="NZ_WLYK01000004.1"/>
</dbReference>
<dbReference type="AlphaFoldDB" id="A0A7K1FKG6"/>
<feature type="transmembrane region" description="Helical" evidence="1">
    <location>
        <begin position="90"/>
        <end position="111"/>
    </location>
</feature>
<keyword evidence="1" id="KW-1133">Transmembrane helix</keyword>
<feature type="transmembrane region" description="Helical" evidence="1">
    <location>
        <begin position="169"/>
        <end position="187"/>
    </location>
</feature>
<keyword evidence="3" id="KW-1185">Reference proteome</keyword>
<dbReference type="Proteomes" id="UP000460221">
    <property type="component" value="Unassembled WGS sequence"/>
</dbReference>
<name>A0A7K1FKG6_9ACTN</name>
<keyword evidence="1" id="KW-0812">Transmembrane</keyword>
<evidence type="ECO:0000313" key="2">
    <source>
        <dbReference type="EMBL" id="MTD14635.1"/>
    </source>
</evidence>
<sequence length="270" mass="29879">MSTPLRHDASSFAARSVWPMVAAIPLVLVLTHYVAVLPHEFSHSITAWLVGIKPVPGDIDWGGTGLWNIVALAHIDENVDYDAALAAGKYWQVALVAFAGPGIGNAVPYLVTRWLFARGWMAARPWVSFILFWYMFLCLANLWDYVPLRTFADDGDVTHFREGWDISPWWIYAVVGALVLWTIVDLFRTVLPKAVVRFGFEAHPVARAAVLVTVVLVLFGYYAIPALEESDPVSLFMGRTSLLLVPVVLIATWRRCVMGISSPPVATASV</sequence>
<protein>
    <recommendedName>
        <fullName evidence="4">M50 family peptidase</fullName>
    </recommendedName>
</protein>
<evidence type="ECO:0000313" key="3">
    <source>
        <dbReference type="Proteomes" id="UP000460221"/>
    </source>
</evidence>
<organism evidence="2 3">
    <name type="scientific">Nakamurella alba</name>
    <dbReference type="NCBI Taxonomy" id="2665158"/>
    <lineage>
        <taxon>Bacteria</taxon>
        <taxon>Bacillati</taxon>
        <taxon>Actinomycetota</taxon>
        <taxon>Actinomycetes</taxon>
        <taxon>Nakamurellales</taxon>
        <taxon>Nakamurellaceae</taxon>
        <taxon>Nakamurella</taxon>
    </lineage>
</organism>
<evidence type="ECO:0008006" key="4">
    <source>
        <dbReference type="Google" id="ProtNLM"/>
    </source>
</evidence>
<accession>A0A7K1FKG6</accession>
<keyword evidence="1" id="KW-0472">Membrane</keyword>
<dbReference type="EMBL" id="WLYK01000004">
    <property type="protein sequence ID" value="MTD14635.1"/>
    <property type="molecule type" value="Genomic_DNA"/>
</dbReference>
<comment type="caution">
    <text evidence="2">The sequence shown here is derived from an EMBL/GenBank/DDBJ whole genome shotgun (WGS) entry which is preliminary data.</text>
</comment>
<feature type="transmembrane region" description="Helical" evidence="1">
    <location>
        <begin position="233"/>
        <end position="253"/>
    </location>
</feature>
<feature type="transmembrane region" description="Helical" evidence="1">
    <location>
        <begin position="123"/>
        <end position="143"/>
    </location>
</feature>
<gene>
    <name evidence="2" type="ORF">GIS00_11845</name>
</gene>
<feature type="transmembrane region" description="Helical" evidence="1">
    <location>
        <begin position="208"/>
        <end position="227"/>
    </location>
</feature>
<evidence type="ECO:0000256" key="1">
    <source>
        <dbReference type="SAM" id="Phobius"/>
    </source>
</evidence>
<proteinExistence type="predicted"/>
<reference evidence="2 3" key="1">
    <citation type="submission" date="2019-11" db="EMBL/GenBank/DDBJ databases">
        <authorList>
            <person name="Jiang L.-Q."/>
        </authorList>
    </citation>
    <scope>NUCLEOTIDE SEQUENCE [LARGE SCALE GENOMIC DNA]</scope>
    <source>
        <strain evidence="2 3">YIM 132087</strain>
    </source>
</reference>
<feature type="transmembrane region" description="Helical" evidence="1">
    <location>
        <begin position="12"/>
        <end position="35"/>
    </location>
</feature>